<dbReference type="GO" id="GO:0005886">
    <property type="term" value="C:plasma membrane"/>
    <property type="evidence" value="ECO:0000318"/>
    <property type="project" value="GO_Central"/>
</dbReference>
<keyword evidence="6 13" id="KW-0812">Transmembrane</keyword>
<keyword evidence="16" id="KW-1185">Reference proteome</keyword>
<evidence type="ECO:0000313" key="16">
    <source>
        <dbReference type="Proteomes" id="UP000002280"/>
    </source>
</evidence>
<dbReference type="GO" id="GO:0019236">
    <property type="term" value="P:response to pheromone"/>
    <property type="evidence" value="ECO:0007669"/>
    <property type="project" value="UniProtKB-KW"/>
</dbReference>
<evidence type="ECO:0000256" key="10">
    <source>
        <dbReference type="ARBA" id="ARBA00023170"/>
    </source>
</evidence>
<feature type="domain" description="G-protein coupled receptors family 1 profile" evidence="14">
    <location>
        <begin position="22"/>
        <end position="284"/>
    </location>
</feature>
<feature type="transmembrane region" description="Helical" evidence="13">
    <location>
        <begin position="6"/>
        <end position="31"/>
    </location>
</feature>
<gene>
    <name evidence="15" type="primary">monDomV1R1202</name>
</gene>
<dbReference type="CTD" id="100030451"/>
<keyword evidence="8 13" id="KW-0297">G-protein coupled receptor</keyword>
<dbReference type="KEGG" id="mdo:100030451"/>
<keyword evidence="9 13" id="KW-0472">Membrane</keyword>
<dbReference type="GeneTree" id="ENSGT00960000186612"/>
<accession>A0A5F8H1L6</accession>
<dbReference type="InterPro" id="IPR017452">
    <property type="entry name" value="GPCR_Rhodpsn_7TM"/>
</dbReference>
<evidence type="ECO:0000256" key="12">
    <source>
        <dbReference type="ARBA" id="ARBA00023224"/>
    </source>
</evidence>
<protein>
    <recommendedName>
        <fullName evidence="13">Vomeronasal type-1 receptor</fullName>
    </recommendedName>
</protein>
<dbReference type="Pfam" id="PF03402">
    <property type="entry name" value="V1R"/>
    <property type="match status" value="1"/>
</dbReference>
<evidence type="ECO:0000256" key="4">
    <source>
        <dbReference type="ARBA" id="ARBA00022475"/>
    </source>
</evidence>
<dbReference type="FunFam" id="1.20.1070.10:FF:000033">
    <property type="entry name" value="Vomeronasal type-1 receptor"/>
    <property type="match status" value="1"/>
</dbReference>
<comment type="similarity">
    <text evidence="3 13">Belongs to the G-protein coupled receptor 1 family.</text>
</comment>
<feature type="transmembrane region" description="Helical" evidence="13">
    <location>
        <begin position="264"/>
        <end position="284"/>
    </location>
</feature>
<reference evidence="15 16" key="1">
    <citation type="journal article" date="2007" name="Nature">
        <title>Genome of the marsupial Monodelphis domestica reveals innovation in non-coding sequences.</title>
        <authorList>
            <person name="Mikkelsen T.S."/>
            <person name="Wakefield M.J."/>
            <person name="Aken B."/>
            <person name="Amemiya C.T."/>
            <person name="Chang J.L."/>
            <person name="Duke S."/>
            <person name="Garber M."/>
            <person name="Gentles A.J."/>
            <person name="Goodstadt L."/>
            <person name="Heger A."/>
            <person name="Jurka J."/>
            <person name="Kamal M."/>
            <person name="Mauceli E."/>
            <person name="Searle S.M."/>
            <person name="Sharpe T."/>
            <person name="Baker M.L."/>
            <person name="Batzer M.A."/>
            <person name="Benos P.V."/>
            <person name="Belov K."/>
            <person name="Clamp M."/>
            <person name="Cook A."/>
            <person name="Cuff J."/>
            <person name="Das R."/>
            <person name="Davidow L."/>
            <person name="Deakin J.E."/>
            <person name="Fazzari M.J."/>
            <person name="Glass J.L."/>
            <person name="Grabherr M."/>
            <person name="Greally J.M."/>
            <person name="Gu W."/>
            <person name="Hore T.A."/>
            <person name="Huttley G.A."/>
            <person name="Kleber M."/>
            <person name="Jirtle R.L."/>
            <person name="Koina E."/>
            <person name="Lee J.T."/>
            <person name="Mahony S."/>
            <person name="Marra M.A."/>
            <person name="Miller R.D."/>
            <person name="Nicholls R.D."/>
            <person name="Oda M."/>
            <person name="Papenfuss A.T."/>
            <person name="Parra Z.E."/>
            <person name="Pollock D.D."/>
            <person name="Ray D.A."/>
            <person name="Schein J.E."/>
            <person name="Speed T.P."/>
            <person name="Thompson K."/>
            <person name="VandeBerg J.L."/>
            <person name="Wade C.M."/>
            <person name="Walker J.A."/>
            <person name="Waters P.D."/>
            <person name="Webber C."/>
            <person name="Weidman J.R."/>
            <person name="Xie X."/>
            <person name="Zody M.C."/>
            <person name="Baldwin J."/>
            <person name="Abdouelleil A."/>
            <person name="Abdulkadir J."/>
            <person name="Abebe A."/>
            <person name="Abera B."/>
            <person name="Abreu J."/>
            <person name="Acer S.C."/>
            <person name="Aftuck L."/>
            <person name="Alexander A."/>
            <person name="An P."/>
            <person name="Anderson E."/>
            <person name="Anderson S."/>
            <person name="Arachi H."/>
            <person name="Azer M."/>
            <person name="Bachantsang P."/>
            <person name="Barry A."/>
            <person name="Bayul T."/>
            <person name="Berlin A."/>
            <person name="Bessette D."/>
            <person name="Bloom T."/>
            <person name="Bloom T."/>
            <person name="Boguslavskiy L."/>
            <person name="Bonnet C."/>
            <person name="Boukhgalter B."/>
            <person name="Bourzgui I."/>
            <person name="Brown A."/>
            <person name="Cahill P."/>
            <person name="Channer S."/>
            <person name="Cheshatsang Y."/>
            <person name="Chuda L."/>
            <person name="Citroen M."/>
            <person name="Collymore A."/>
            <person name="Cooke P."/>
            <person name="Costello M."/>
            <person name="D'Aco K."/>
            <person name="Daza R."/>
            <person name="De Haan G."/>
            <person name="DeGray S."/>
            <person name="DeMaso C."/>
            <person name="Dhargay N."/>
            <person name="Dooley K."/>
            <person name="Dooley E."/>
            <person name="Doricent M."/>
            <person name="Dorje P."/>
            <person name="Dorjee K."/>
            <person name="Dupes A."/>
            <person name="Elong R."/>
            <person name="Falk J."/>
            <person name="Farina A."/>
            <person name="Faro S."/>
            <person name="Ferguson D."/>
            <person name="Fisher S."/>
            <person name="Foley C.D."/>
            <person name="Franke A."/>
            <person name="Friedrich D."/>
            <person name="Gadbois L."/>
            <person name="Gearin G."/>
            <person name="Gearin C.R."/>
            <person name="Giannoukos G."/>
            <person name="Goode T."/>
            <person name="Graham J."/>
            <person name="Grandbois E."/>
            <person name="Grewal S."/>
            <person name="Gyaltsen K."/>
            <person name="Hafez N."/>
            <person name="Hagos B."/>
            <person name="Hall J."/>
            <person name="Henson C."/>
            <person name="Hollinger A."/>
            <person name="Honan T."/>
            <person name="Huard M.D."/>
            <person name="Hughes L."/>
            <person name="Hurhula B."/>
            <person name="Husby M.E."/>
            <person name="Kamat A."/>
            <person name="Kanga B."/>
            <person name="Kashin S."/>
            <person name="Khazanovich D."/>
            <person name="Kisner P."/>
            <person name="Lance K."/>
            <person name="Lara M."/>
            <person name="Lee W."/>
            <person name="Lennon N."/>
            <person name="Letendre F."/>
            <person name="LeVine R."/>
            <person name="Lipovsky A."/>
            <person name="Liu X."/>
            <person name="Liu J."/>
            <person name="Liu S."/>
            <person name="Lokyitsang T."/>
            <person name="Lokyitsang Y."/>
            <person name="Lubonja R."/>
            <person name="Lui A."/>
            <person name="MacDonald P."/>
            <person name="Magnisalis V."/>
            <person name="Maru K."/>
            <person name="Matthews C."/>
            <person name="McCusker W."/>
            <person name="McDonough S."/>
            <person name="Mehta T."/>
            <person name="Meldrim J."/>
            <person name="Meneus L."/>
            <person name="Mihai O."/>
            <person name="Mihalev A."/>
            <person name="Mihova T."/>
            <person name="Mittelman R."/>
            <person name="Mlenga V."/>
            <person name="Montmayeur A."/>
            <person name="Mulrain L."/>
            <person name="Navidi A."/>
            <person name="Naylor J."/>
            <person name="Negash T."/>
            <person name="Nguyen T."/>
            <person name="Nguyen N."/>
            <person name="Nicol R."/>
            <person name="Norbu C."/>
            <person name="Norbu N."/>
            <person name="Novod N."/>
            <person name="O'Neill B."/>
            <person name="Osman S."/>
            <person name="Markiewicz E."/>
            <person name="Oyono O.L."/>
            <person name="Patti C."/>
            <person name="Phunkhang P."/>
            <person name="Pierre F."/>
            <person name="Priest M."/>
            <person name="Raghuraman S."/>
            <person name="Rege F."/>
            <person name="Reyes R."/>
            <person name="Rise C."/>
            <person name="Rogov P."/>
            <person name="Ross K."/>
            <person name="Ryan E."/>
            <person name="Settipalli S."/>
            <person name="Shea T."/>
            <person name="Sherpa N."/>
            <person name="Shi L."/>
            <person name="Shih D."/>
            <person name="Sparrow T."/>
            <person name="Spaulding J."/>
            <person name="Stalker J."/>
            <person name="Stange-Thomann N."/>
            <person name="Stavropoulos S."/>
            <person name="Stone C."/>
            <person name="Strader C."/>
            <person name="Tesfaye S."/>
            <person name="Thomson T."/>
            <person name="Thoulutsang Y."/>
            <person name="Thoulutsang D."/>
            <person name="Topham K."/>
            <person name="Topping I."/>
            <person name="Tsamla T."/>
            <person name="Vassiliev H."/>
            <person name="Vo A."/>
            <person name="Wangchuk T."/>
            <person name="Wangdi T."/>
            <person name="Weiand M."/>
            <person name="Wilkinson J."/>
            <person name="Wilson A."/>
            <person name="Yadav S."/>
            <person name="Young G."/>
            <person name="Yu Q."/>
            <person name="Zembek L."/>
            <person name="Zhong D."/>
            <person name="Zimmer A."/>
            <person name="Zwirko Z."/>
            <person name="Jaffe D.B."/>
            <person name="Alvarez P."/>
            <person name="Brockman W."/>
            <person name="Butler J."/>
            <person name="Chin C."/>
            <person name="Gnerre S."/>
            <person name="MacCallum I."/>
            <person name="Graves J.A."/>
            <person name="Ponting C.P."/>
            <person name="Breen M."/>
            <person name="Samollow P.B."/>
            <person name="Lander E.S."/>
            <person name="Lindblad-Toh K."/>
        </authorList>
    </citation>
    <scope>NUCLEOTIDE SEQUENCE [LARGE SCALE GENOMIC DNA]</scope>
</reference>
<dbReference type="GO" id="GO:0016503">
    <property type="term" value="F:pheromone receptor activity"/>
    <property type="evidence" value="ECO:0007669"/>
    <property type="project" value="InterPro"/>
</dbReference>
<dbReference type="Ensembl" id="ENSMODT00000061908.1">
    <property type="protein sequence ID" value="ENSMODP00000053712.1"/>
    <property type="gene ID" value="ENSMODG00000046621.1"/>
</dbReference>
<proteinExistence type="inferred from homology"/>
<reference evidence="15" key="3">
    <citation type="submission" date="2025-09" db="UniProtKB">
        <authorList>
            <consortium name="Ensembl"/>
        </authorList>
    </citation>
    <scope>IDENTIFICATION</scope>
</reference>
<evidence type="ECO:0000256" key="2">
    <source>
        <dbReference type="ARBA" id="ARBA00004651"/>
    </source>
</evidence>
<dbReference type="GeneID" id="100030451"/>
<dbReference type="InParanoid" id="A0A5F8H1L6"/>
<comment type="function">
    <text evidence="1">Putative pheromone receptor.</text>
</comment>
<dbReference type="PANTHER" id="PTHR24062">
    <property type="entry name" value="VOMERONASAL TYPE-1 RECEPTOR"/>
    <property type="match status" value="1"/>
</dbReference>
<evidence type="ECO:0000259" key="14">
    <source>
        <dbReference type="PROSITE" id="PS50262"/>
    </source>
</evidence>
<evidence type="ECO:0000256" key="13">
    <source>
        <dbReference type="RuleBase" id="RU364061"/>
    </source>
</evidence>
<evidence type="ECO:0000256" key="6">
    <source>
        <dbReference type="ARBA" id="ARBA00022692"/>
    </source>
</evidence>
<reference evidence="15" key="2">
    <citation type="submission" date="2025-08" db="UniProtKB">
        <authorList>
            <consortium name="Ensembl"/>
        </authorList>
    </citation>
    <scope>IDENTIFICATION</scope>
</reference>
<dbReference type="SUPFAM" id="SSF81321">
    <property type="entry name" value="Family A G protein-coupled receptor-like"/>
    <property type="match status" value="1"/>
</dbReference>
<dbReference type="InterPro" id="IPR004072">
    <property type="entry name" value="Vmron_rcpt_1"/>
</dbReference>
<comment type="subcellular location">
    <subcellularLocation>
        <location evidence="2 13">Cell membrane</location>
        <topology evidence="2 13">Multi-pass membrane protein</topology>
    </subcellularLocation>
</comment>
<evidence type="ECO:0000256" key="3">
    <source>
        <dbReference type="ARBA" id="ARBA00010663"/>
    </source>
</evidence>
<feature type="transmembrane region" description="Helical" evidence="13">
    <location>
        <begin position="128"/>
        <end position="151"/>
    </location>
</feature>
<dbReference type="RefSeq" id="NP_001160297.1">
    <property type="nucleotide sequence ID" value="NM_001166825.1"/>
</dbReference>
<keyword evidence="5 13" id="KW-0589">Pheromone response</keyword>
<evidence type="ECO:0000256" key="7">
    <source>
        <dbReference type="ARBA" id="ARBA00022989"/>
    </source>
</evidence>
<sequence length="338" mass="38456">MFSKENIFGTVFACQVVTGVLGNSLILYFYMLNFLHGHRKKPIDFILTHLSLINVLLLVTKGIPRTVTLLGIRHFLGDIACKTIVYLDRVFRSLSLCSTSILSSYQAITLSSNSPVCAVLKAKASKHITASFILCWMLSLLTEGAIPLYKITLQNSSRFRNNWNLDYCIFSIYSMNTFNTMLLKILYDSVWFGLTTYSSIYIIFLMQKHHKKVLHIRSTNFSPKTCPEIKATNTVVILVNSFICFHLVSSIFFALHKSQISSSWMLHVSAFMSGCFPTFCPIVLMSSMSRFSTTCFFFQLQNKTSIFKDCIVVKEFARFSLLGLIPILKILIIRTKPL</sequence>
<feature type="transmembrane region" description="Helical" evidence="13">
    <location>
        <begin position="43"/>
        <end position="63"/>
    </location>
</feature>
<dbReference type="PROSITE" id="PS50262">
    <property type="entry name" value="G_PROTEIN_RECEP_F1_2"/>
    <property type="match status" value="1"/>
</dbReference>
<dbReference type="GO" id="GO:0005550">
    <property type="term" value="F:pheromone binding"/>
    <property type="evidence" value="ECO:0000318"/>
    <property type="project" value="GO_Central"/>
</dbReference>
<evidence type="ECO:0000256" key="8">
    <source>
        <dbReference type="ARBA" id="ARBA00023040"/>
    </source>
</evidence>
<dbReference type="PRINTS" id="PR01534">
    <property type="entry name" value="VOMERONASL1R"/>
</dbReference>
<feature type="transmembrane region" description="Helical" evidence="13">
    <location>
        <begin position="231"/>
        <end position="252"/>
    </location>
</feature>
<evidence type="ECO:0000256" key="5">
    <source>
        <dbReference type="ARBA" id="ARBA00022507"/>
    </source>
</evidence>
<evidence type="ECO:0000256" key="11">
    <source>
        <dbReference type="ARBA" id="ARBA00023180"/>
    </source>
</evidence>
<keyword evidence="10 13" id="KW-0675">Receptor</keyword>
<evidence type="ECO:0000313" key="15">
    <source>
        <dbReference type="Ensembl" id="ENSMODP00000053712.1"/>
    </source>
</evidence>
<evidence type="ECO:0000256" key="1">
    <source>
        <dbReference type="ARBA" id="ARBA00003878"/>
    </source>
</evidence>
<keyword evidence="4 13" id="KW-1003">Cell membrane</keyword>
<keyword evidence="11" id="KW-0325">Glycoprotein</keyword>
<feature type="transmembrane region" description="Helical" evidence="13">
    <location>
        <begin position="189"/>
        <end position="207"/>
    </location>
</feature>
<evidence type="ECO:0000256" key="9">
    <source>
        <dbReference type="ARBA" id="ARBA00023136"/>
    </source>
</evidence>
<name>A0A5F8H1L6_MONDO</name>
<keyword evidence="12 13" id="KW-0807">Transducer</keyword>
<dbReference type="Proteomes" id="UP000002280">
    <property type="component" value="Chromosome 2"/>
</dbReference>
<dbReference type="Gene3D" id="1.20.1070.10">
    <property type="entry name" value="Rhodopsin 7-helix transmembrane proteins"/>
    <property type="match status" value="1"/>
</dbReference>
<organism evidence="15 16">
    <name type="scientific">Monodelphis domestica</name>
    <name type="common">Gray short-tailed opossum</name>
    <dbReference type="NCBI Taxonomy" id="13616"/>
    <lineage>
        <taxon>Eukaryota</taxon>
        <taxon>Metazoa</taxon>
        <taxon>Chordata</taxon>
        <taxon>Craniata</taxon>
        <taxon>Vertebrata</taxon>
        <taxon>Euteleostomi</taxon>
        <taxon>Mammalia</taxon>
        <taxon>Metatheria</taxon>
        <taxon>Didelphimorphia</taxon>
        <taxon>Didelphidae</taxon>
        <taxon>Monodelphis</taxon>
    </lineage>
</organism>
<dbReference type="OrthoDB" id="9450513at2759"/>
<keyword evidence="7 13" id="KW-1133">Transmembrane helix</keyword>
<dbReference type="GO" id="GO:0007606">
    <property type="term" value="P:sensory perception of chemical stimulus"/>
    <property type="evidence" value="ECO:0007669"/>
    <property type="project" value="UniProtKB-ARBA"/>
</dbReference>
<dbReference type="AlphaFoldDB" id="A0A5F8H1L6"/>
<dbReference type="Bgee" id="ENSMODG00000046621">
    <property type="expression patterns" value="Expressed in skeleton of lower jaw"/>
</dbReference>